<gene>
    <name evidence="1" type="ORF">BRYFOR_05971</name>
</gene>
<dbReference type="EMBL" id="ACCL02000004">
    <property type="protein sequence ID" value="EET61779.1"/>
    <property type="molecule type" value="Genomic_DNA"/>
</dbReference>
<dbReference type="AlphaFoldDB" id="C6LBH5"/>
<proteinExistence type="predicted"/>
<reference evidence="1" key="1">
    <citation type="submission" date="2009-07" db="EMBL/GenBank/DDBJ databases">
        <authorList>
            <person name="Weinstock G."/>
            <person name="Sodergren E."/>
            <person name="Clifton S."/>
            <person name="Fulton L."/>
            <person name="Fulton B."/>
            <person name="Courtney L."/>
            <person name="Fronick C."/>
            <person name="Harrison M."/>
            <person name="Strong C."/>
            <person name="Farmer C."/>
            <person name="Delahaunty K."/>
            <person name="Markovic C."/>
            <person name="Hall O."/>
            <person name="Minx P."/>
            <person name="Tomlinson C."/>
            <person name="Mitreva M."/>
            <person name="Nelson J."/>
            <person name="Hou S."/>
            <person name="Wollam A."/>
            <person name="Pepin K.H."/>
            <person name="Johnson M."/>
            <person name="Bhonagiri V."/>
            <person name="Nash W.E."/>
            <person name="Warren W."/>
            <person name="Chinwalla A."/>
            <person name="Mardis E.R."/>
            <person name="Wilson R.K."/>
        </authorList>
    </citation>
    <scope>NUCLEOTIDE SEQUENCE [LARGE SCALE GENOMIC DNA]</scope>
    <source>
        <strain evidence="1">DSM 14469</strain>
    </source>
</reference>
<accession>C6LBH5</accession>
<sequence>MPATPFLFHFCRKDNSGMHQNFFKTVSELYLFLFFYQFSLPL</sequence>
<protein>
    <submittedName>
        <fullName evidence="1">Uncharacterized protein</fullName>
    </submittedName>
</protein>
<keyword evidence="2" id="KW-1185">Reference proteome</keyword>
<organism evidence="1 2">
    <name type="scientific">Marvinbryantia formatexigens DSM 14469</name>
    <dbReference type="NCBI Taxonomy" id="478749"/>
    <lineage>
        <taxon>Bacteria</taxon>
        <taxon>Bacillati</taxon>
        <taxon>Bacillota</taxon>
        <taxon>Clostridia</taxon>
        <taxon>Lachnospirales</taxon>
        <taxon>Lachnospiraceae</taxon>
        <taxon>Marvinbryantia</taxon>
    </lineage>
</organism>
<dbReference type="Proteomes" id="UP000005561">
    <property type="component" value="Unassembled WGS sequence"/>
</dbReference>
<evidence type="ECO:0000313" key="2">
    <source>
        <dbReference type="Proteomes" id="UP000005561"/>
    </source>
</evidence>
<name>C6LBH5_9FIRM</name>
<comment type="caution">
    <text evidence="1">The sequence shown here is derived from an EMBL/GenBank/DDBJ whole genome shotgun (WGS) entry which is preliminary data.</text>
</comment>
<evidence type="ECO:0000313" key="1">
    <source>
        <dbReference type="EMBL" id="EET61779.1"/>
    </source>
</evidence>